<dbReference type="Pfam" id="PF24621">
    <property type="entry name" value="DHQS_C"/>
    <property type="match status" value="1"/>
</dbReference>
<accession>A0ABW0YUE4</accession>
<dbReference type="InterPro" id="IPR016037">
    <property type="entry name" value="DHQ_synth_AroB"/>
</dbReference>
<name>A0ABW0YUE4_9BACI</name>
<dbReference type="CDD" id="cd08195">
    <property type="entry name" value="DHQS"/>
    <property type="match status" value="1"/>
</dbReference>
<evidence type="ECO:0000256" key="11">
    <source>
        <dbReference type="ARBA" id="ARBA00022741"/>
    </source>
</evidence>
<evidence type="ECO:0000256" key="8">
    <source>
        <dbReference type="ARBA" id="ARBA00022490"/>
    </source>
</evidence>
<sequence>MEPTLTIRSSSGEYPIWVGANIRKQAGMLLKDILSGKSKVLIVTDRKVGSAYLTEVSEAFAPFLPVETAVLPAGEETKSFTQYENLLTKALEKGLDRQSIIVALGGGVIGDIAGFMAATYMRGIPFIQMPTTLLAHDSSVGGKTGINHPLGKNMVGAFHQPKAVLYDTNTLLTLPDEEWRSGFAEMIKHAYISNQEFVELLKKKVQSISDLKSDQIKDLLTRSIQVKADIVQDDEKESGVRGYLNFGHTLGHAIEKNIGYGGLTHGEAVVIGILFSMKVSNALQLSAWDVESEEKWLKELGYPVNKHKDLSHKELIETMKKDKKSSKGQIRMVLLPETGKPMIAAVEEKVIQNVLADK</sequence>
<comment type="caution">
    <text evidence="17">Lacks conserved residue(s) required for the propagation of feature annotation.</text>
</comment>
<keyword evidence="14 17" id="KW-0057">Aromatic amino acid biosynthesis</keyword>
<keyword evidence="16 17" id="KW-0170">Cobalt</keyword>
<comment type="similarity">
    <text evidence="5 17">Belongs to the sugar phosphate cyclases superfamily. Dehydroquinate synthase family.</text>
</comment>
<gene>
    <name evidence="17 20" type="primary">aroB</name>
    <name evidence="20" type="ORF">ACFPU1_15845</name>
</gene>
<dbReference type="PIRSF" id="PIRSF001455">
    <property type="entry name" value="DHQ_synth"/>
    <property type="match status" value="1"/>
</dbReference>
<feature type="binding site" evidence="17">
    <location>
        <begin position="170"/>
        <end position="173"/>
    </location>
    <ligand>
        <name>NAD(+)</name>
        <dbReference type="ChEBI" id="CHEBI:57540"/>
    </ligand>
</feature>
<comment type="subcellular location">
    <subcellularLocation>
        <location evidence="3 17">Cytoplasm</location>
    </subcellularLocation>
</comment>
<keyword evidence="8 17" id="KW-0963">Cytoplasm</keyword>
<dbReference type="NCBIfam" id="TIGR01357">
    <property type="entry name" value="aroB"/>
    <property type="match status" value="1"/>
</dbReference>
<dbReference type="SUPFAM" id="SSF56796">
    <property type="entry name" value="Dehydroquinate synthase-like"/>
    <property type="match status" value="1"/>
</dbReference>
<dbReference type="Pfam" id="PF01761">
    <property type="entry name" value="DHQ_synthase"/>
    <property type="match status" value="1"/>
</dbReference>
<dbReference type="InterPro" id="IPR030960">
    <property type="entry name" value="DHQS/DOIS_N"/>
</dbReference>
<comment type="pathway">
    <text evidence="4 17">Metabolic intermediate biosynthesis; chorismate biosynthesis; chorismate from D-erythrose 4-phosphate and phosphoenolpyruvate: step 2/7.</text>
</comment>
<evidence type="ECO:0000256" key="17">
    <source>
        <dbReference type="HAMAP-Rule" id="MF_00110"/>
    </source>
</evidence>
<keyword evidence="9 17" id="KW-0028">Amino-acid biosynthesis</keyword>
<evidence type="ECO:0000256" key="3">
    <source>
        <dbReference type="ARBA" id="ARBA00004496"/>
    </source>
</evidence>
<keyword evidence="10 17" id="KW-0479">Metal-binding</keyword>
<comment type="function">
    <text evidence="17">Catalyzes the conversion of 3-deoxy-D-arabino-heptulosonate 7-phosphate (DAHP) to dehydroquinate (DHQ).</text>
</comment>
<dbReference type="Gene3D" id="1.20.1090.10">
    <property type="entry name" value="Dehydroquinate synthase-like - alpha domain"/>
    <property type="match status" value="1"/>
</dbReference>
<feature type="domain" description="3-dehydroquinate synthase C-terminal" evidence="19">
    <location>
        <begin position="182"/>
        <end position="325"/>
    </location>
</feature>
<feature type="binding site" evidence="17">
    <location>
        <begin position="131"/>
        <end position="132"/>
    </location>
    <ligand>
        <name>NAD(+)</name>
        <dbReference type="ChEBI" id="CHEBI:57540"/>
    </ligand>
</feature>
<evidence type="ECO:0000256" key="14">
    <source>
        <dbReference type="ARBA" id="ARBA00023141"/>
    </source>
</evidence>
<dbReference type="InterPro" id="IPR050071">
    <property type="entry name" value="Dehydroquinate_synthase"/>
</dbReference>
<comment type="catalytic activity">
    <reaction evidence="1 17">
        <text>7-phospho-2-dehydro-3-deoxy-D-arabino-heptonate = 3-dehydroquinate + phosphate</text>
        <dbReference type="Rhea" id="RHEA:21968"/>
        <dbReference type="ChEBI" id="CHEBI:32364"/>
        <dbReference type="ChEBI" id="CHEBI:43474"/>
        <dbReference type="ChEBI" id="CHEBI:58394"/>
        <dbReference type="EC" id="4.2.3.4"/>
    </reaction>
</comment>
<keyword evidence="15 17" id="KW-0456">Lyase</keyword>
<feature type="binding site" evidence="17">
    <location>
        <begin position="107"/>
        <end position="111"/>
    </location>
    <ligand>
        <name>NAD(+)</name>
        <dbReference type="ChEBI" id="CHEBI:57540"/>
    </ligand>
</feature>
<evidence type="ECO:0000256" key="4">
    <source>
        <dbReference type="ARBA" id="ARBA00004661"/>
    </source>
</evidence>
<dbReference type="PANTHER" id="PTHR43622:SF7">
    <property type="entry name" value="3-DEHYDROQUINATE SYNTHASE, CHLOROPLASTIC"/>
    <property type="match status" value="1"/>
</dbReference>
<evidence type="ECO:0000256" key="6">
    <source>
        <dbReference type="ARBA" id="ARBA00013031"/>
    </source>
</evidence>
<feature type="binding site" evidence="17">
    <location>
        <position position="185"/>
    </location>
    <ligand>
        <name>Zn(2+)</name>
        <dbReference type="ChEBI" id="CHEBI:29105"/>
    </ligand>
</feature>
<proteinExistence type="inferred from homology"/>
<dbReference type="GO" id="GO:0003856">
    <property type="term" value="F:3-dehydroquinate synthase activity"/>
    <property type="evidence" value="ECO:0007669"/>
    <property type="project" value="UniProtKB-EC"/>
</dbReference>
<evidence type="ECO:0000256" key="10">
    <source>
        <dbReference type="ARBA" id="ARBA00022723"/>
    </source>
</evidence>
<dbReference type="HAMAP" id="MF_00110">
    <property type="entry name" value="DHQ_synthase"/>
    <property type="match status" value="1"/>
</dbReference>
<evidence type="ECO:0000256" key="15">
    <source>
        <dbReference type="ARBA" id="ARBA00023239"/>
    </source>
</evidence>
<dbReference type="EMBL" id="JBHSOZ010000010">
    <property type="protein sequence ID" value="MFC5714223.1"/>
    <property type="molecule type" value="Genomic_DNA"/>
</dbReference>
<evidence type="ECO:0000256" key="12">
    <source>
        <dbReference type="ARBA" id="ARBA00022833"/>
    </source>
</evidence>
<evidence type="ECO:0000313" key="21">
    <source>
        <dbReference type="Proteomes" id="UP001596142"/>
    </source>
</evidence>
<evidence type="ECO:0000256" key="16">
    <source>
        <dbReference type="ARBA" id="ARBA00023285"/>
    </source>
</evidence>
<evidence type="ECO:0000259" key="19">
    <source>
        <dbReference type="Pfam" id="PF24621"/>
    </source>
</evidence>
<evidence type="ECO:0000256" key="1">
    <source>
        <dbReference type="ARBA" id="ARBA00001393"/>
    </source>
</evidence>
<dbReference type="EC" id="4.2.3.4" evidence="6 17"/>
<evidence type="ECO:0000256" key="9">
    <source>
        <dbReference type="ARBA" id="ARBA00022605"/>
    </source>
</evidence>
<feature type="binding site" evidence="17">
    <location>
        <position position="152"/>
    </location>
    <ligand>
        <name>NAD(+)</name>
        <dbReference type="ChEBI" id="CHEBI:57540"/>
    </ligand>
</feature>
<dbReference type="Gene3D" id="3.40.50.1970">
    <property type="match status" value="1"/>
</dbReference>
<dbReference type="RefSeq" id="WP_385942831.1">
    <property type="nucleotide sequence ID" value="NZ_JBHSOZ010000010.1"/>
</dbReference>
<evidence type="ECO:0000256" key="2">
    <source>
        <dbReference type="ARBA" id="ARBA00001911"/>
    </source>
</evidence>
<keyword evidence="11 17" id="KW-0547">Nucleotide-binding</keyword>
<comment type="cofactor">
    <cofactor evidence="17">
        <name>Co(2+)</name>
        <dbReference type="ChEBI" id="CHEBI:48828"/>
    </cofactor>
    <cofactor evidence="17">
        <name>Zn(2+)</name>
        <dbReference type="ChEBI" id="CHEBI:29105"/>
    </cofactor>
    <text evidence="17">Binds 1 divalent metal cation per subunit. Can use either Co(2+) or Zn(2+).</text>
</comment>
<feature type="binding site" evidence="17">
    <location>
        <position position="143"/>
    </location>
    <ligand>
        <name>NAD(+)</name>
        <dbReference type="ChEBI" id="CHEBI:57540"/>
    </ligand>
</feature>
<dbReference type="InterPro" id="IPR030963">
    <property type="entry name" value="DHQ_synth_fam"/>
</dbReference>
<evidence type="ECO:0000256" key="5">
    <source>
        <dbReference type="ARBA" id="ARBA00005412"/>
    </source>
</evidence>
<comment type="cofactor">
    <cofactor evidence="2 17">
        <name>NAD(+)</name>
        <dbReference type="ChEBI" id="CHEBI:57540"/>
    </cofactor>
</comment>
<keyword evidence="21" id="KW-1185">Reference proteome</keyword>
<evidence type="ECO:0000256" key="13">
    <source>
        <dbReference type="ARBA" id="ARBA00023027"/>
    </source>
</evidence>
<dbReference type="Proteomes" id="UP001596142">
    <property type="component" value="Unassembled WGS sequence"/>
</dbReference>
<evidence type="ECO:0000256" key="7">
    <source>
        <dbReference type="ARBA" id="ARBA00017684"/>
    </source>
</evidence>
<organism evidence="20 21">
    <name type="scientific">Thalassorhabdus alkalitolerans</name>
    <dbReference type="NCBI Taxonomy" id="2282697"/>
    <lineage>
        <taxon>Bacteria</taxon>
        <taxon>Bacillati</taxon>
        <taxon>Bacillota</taxon>
        <taxon>Bacilli</taxon>
        <taxon>Bacillales</taxon>
        <taxon>Bacillaceae</taxon>
        <taxon>Thalassorhabdus</taxon>
    </lineage>
</organism>
<feature type="domain" description="3-dehydroquinate synthase N-terminal" evidence="18">
    <location>
        <begin position="69"/>
        <end position="180"/>
    </location>
</feature>
<evidence type="ECO:0000313" key="20">
    <source>
        <dbReference type="EMBL" id="MFC5714223.1"/>
    </source>
</evidence>
<keyword evidence="12 17" id="KW-0862">Zinc</keyword>
<keyword evidence="13 17" id="KW-0520">NAD</keyword>
<dbReference type="InterPro" id="IPR056179">
    <property type="entry name" value="DHQS_C"/>
</dbReference>
<dbReference type="PANTHER" id="PTHR43622">
    <property type="entry name" value="3-DEHYDROQUINATE SYNTHASE"/>
    <property type="match status" value="1"/>
</dbReference>
<feature type="binding site" evidence="17">
    <location>
        <position position="248"/>
    </location>
    <ligand>
        <name>Zn(2+)</name>
        <dbReference type="ChEBI" id="CHEBI:29105"/>
    </ligand>
</feature>
<evidence type="ECO:0000259" key="18">
    <source>
        <dbReference type="Pfam" id="PF01761"/>
    </source>
</evidence>
<comment type="caution">
    <text evidence="20">The sequence shown here is derived from an EMBL/GenBank/DDBJ whole genome shotgun (WGS) entry which is preliminary data.</text>
</comment>
<protein>
    <recommendedName>
        <fullName evidence="7 17">3-dehydroquinate synthase</fullName>
        <shortName evidence="17">DHQS</shortName>
        <ecNumber evidence="6 17">4.2.3.4</ecNumber>
    </recommendedName>
</protein>
<feature type="binding site" evidence="17">
    <location>
        <position position="265"/>
    </location>
    <ligand>
        <name>Zn(2+)</name>
        <dbReference type="ChEBI" id="CHEBI:29105"/>
    </ligand>
</feature>
<reference evidence="21" key="1">
    <citation type="journal article" date="2019" name="Int. J. Syst. Evol. Microbiol.">
        <title>The Global Catalogue of Microorganisms (GCM) 10K type strain sequencing project: providing services to taxonomists for standard genome sequencing and annotation.</title>
        <authorList>
            <consortium name="The Broad Institute Genomics Platform"/>
            <consortium name="The Broad Institute Genome Sequencing Center for Infectious Disease"/>
            <person name="Wu L."/>
            <person name="Ma J."/>
        </authorList>
    </citation>
    <scope>NUCLEOTIDE SEQUENCE [LARGE SCALE GENOMIC DNA]</scope>
    <source>
        <strain evidence="21">CECT 7184</strain>
    </source>
</reference>